<keyword evidence="3" id="KW-1185">Reference proteome</keyword>
<dbReference type="Proteomes" id="UP001352852">
    <property type="component" value="Unassembled WGS sequence"/>
</dbReference>
<name>A0ABU7CQZ7_9TELE</name>
<accession>A0ABU7CQZ7</accession>
<reference evidence="2 3" key="1">
    <citation type="submission" date="2021-06" db="EMBL/GenBank/DDBJ databases">
        <authorList>
            <person name="Palmer J.M."/>
        </authorList>
    </citation>
    <scope>NUCLEOTIDE SEQUENCE [LARGE SCALE GENOMIC DNA]</scope>
    <source>
        <strain evidence="2 3">CL_MEX2019</strain>
        <tissue evidence="2">Muscle</tissue>
    </source>
</reference>
<feature type="chain" id="PRO_5045215067" description="Secreted protein" evidence="1">
    <location>
        <begin position="20"/>
        <end position="99"/>
    </location>
</feature>
<sequence>MWSLGGVLQSCFVMSLIQGRESQSEVGTAPGEGFWRGSRWRMLRRHLVIKQSKQQAEWRQCLPGFDTETTTIASPALYIKIRLLLLFAQPLSPAFKILE</sequence>
<keyword evidence="1" id="KW-0732">Signal</keyword>
<comment type="caution">
    <text evidence="2">The sequence shown here is derived from an EMBL/GenBank/DDBJ whole genome shotgun (WGS) entry which is preliminary data.</text>
</comment>
<evidence type="ECO:0008006" key="4">
    <source>
        <dbReference type="Google" id="ProtNLM"/>
    </source>
</evidence>
<gene>
    <name evidence="2" type="ORF">CHARACLAT_024494</name>
</gene>
<feature type="signal peptide" evidence="1">
    <location>
        <begin position="1"/>
        <end position="19"/>
    </location>
</feature>
<evidence type="ECO:0000313" key="2">
    <source>
        <dbReference type="EMBL" id="MED6265343.1"/>
    </source>
</evidence>
<organism evidence="2 3">
    <name type="scientific">Characodon lateralis</name>
    <dbReference type="NCBI Taxonomy" id="208331"/>
    <lineage>
        <taxon>Eukaryota</taxon>
        <taxon>Metazoa</taxon>
        <taxon>Chordata</taxon>
        <taxon>Craniata</taxon>
        <taxon>Vertebrata</taxon>
        <taxon>Euteleostomi</taxon>
        <taxon>Actinopterygii</taxon>
        <taxon>Neopterygii</taxon>
        <taxon>Teleostei</taxon>
        <taxon>Neoteleostei</taxon>
        <taxon>Acanthomorphata</taxon>
        <taxon>Ovalentaria</taxon>
        <taxon>Atherinomorphae</taxon>
        <taxon>Cyprinodontiformes</taxon>
        <taxon>Goodeidae</taxon>
        <taxon>Characodon</taxon>
    </lineage>
</organism>
<dbReference type="EMBL" id="JAHUTJ010002708">
    <property type="protein sequence ID" value="MED6265343.1"/>
    <property type="molecule type" value="Genomic_DNA"/>
</dbReference>
<proteinExistence type="predicted"/>
<protein>
    <recommendedName>
        <fullName evidence="4">Secreted protein</fullName>
    </recommendedName>
</protein>
<evidence type="ECO:0000313" key="3">
    <source>
        <dbReference type="Proteomes" id="UP001352852"/>
    </source>
</evidence>
<evidence type="ECO:0000256" key="1">
    <source>
        <dbReference type="SAM" id="SignalP"/>
    </source>
</evidence>